<dbReference type="Gene3D" id="1.10.510.10">
    <property type="entry name" value="Transferase(Phosphotransferase) domain 1"/>
    <property type="match status" value="1"/>
</dbReference>
<evidence type="ECO:0000256" key="7">
    <source>
        <dbReference type="SAM" id="Phobius"/>
    </source>
</evidence>
<dbReference type="Pfam" id="PF00069">
    <property type="entry name" value="Pkinase"/>
    <property type="match status" value="1"/>
</dbReference>
<keyword evidence="7" id="KW-0472">Membrane</keyword>
<dbReference type="PANTHER" id="PTHR43895:SF127">
    <property type="entry name" value="CBL-INTERACTING PROTEIN KINASE 22"/>
    <property type="match status" value="1"/>
</dbReference>
<evidence type="ECO:0000313" key="10">
    <source>
        <dbReference type="EnsemblPlants" id="OBART10G11820.1"/>
    </source>
</evidence>
<keyword evidence="4" id="KW-0547">Nucleotide-binding</keyword>
<evidence type="ECO:0000256" key="2">
    <source>
        <dbReference type="ARBA" id="ARBA00022527"/>
    </source>
</evidence>
<dbReference type="InterPro" id="IPR011009">
    <property type="entry name" value="Kinase-like_dom_sf"/>
</dbReference>
<evidence type="ECO:0000259" key="9">
    <source>
        <dbReference type="PROSITE" id="PS50816"/>
    </source>
</evidence>
<dbReference type="GO" id="GO:0007165">
    <property type="term" value="P:signal transduction"/>
    <property type="evidence" value="ECO:0007669"/>
    <property type="project" value="InterPro"/>
</dbReference>
<keyword evidence="7" id="KW-1133">Transmembrane helix</keyword>
<keyword evidence="5" id="KW-0418">Kinase</keyword>
<dbReference type="SUPFAM" id="SSF56112">
    <property type="entry name" value="Protein kinase-like (PK-like)"/>
    <property type="match status" value="1"/>
</dbReference>
<dbReference type="EnsemblPlants" id="OBART10G11820.1">
    <property type="protein sequence ID" value="OBART10G11820.1"/>
    <property type="gene ID" value="OBART10G11820"/>
</dbReference>
<dbReference type="PROSITE" id="PS50816">
    <property type="entry name" value="NAF"/>
    <property type="match status" value="1"/>
</dbReference>
<dbReference type="eggNOG" id="KOG0583">
    <property type="taxonomic scope" value="Eukaryota"/>
</dbReference>
<evidence type="ECO:0000256" key="4">
    <source>
        <dbReference type="ARBA" id="ARBA00022741"/>
    </source>
</evidence>
<evidence type="ECO:0000256" key="3">
    <source>
        <dbReference type="ARBA" id="ARBA00022679"/>
    </source>
</evidence>
<keyword evidence="2" id="KW-0723">Serine/threonine-protein kinase</keyword>
<keyword evidence="7" id="KW-0812">Transmembrane</keyword>
<dbReference type="Proteomes" id="UP000026960">
    <property type="component" value="Chromosome 10"/>
</dbReference>
<feature type="transmembrane region" description="Helical" evidence="7">
    <location>
        <begin position="147"/>
        <end position="166"/>
    </location>
</feature>
<keyword evidence="6" id="KW-0067">ATP-binding</keyword>
<feature type="domain" description="Protein kinase" evidence="8">
    <location>
        <begin position="1"/>
        <end position="220"/>
    </location>
</feature>
<keyword evidence="11" id="KW-1185">Reference proteome</keyword>
<dbReference type="InterPro" id="IPR004041">
    <property type="entry name" value="NAF_dom"/>
</dbReference>
<evidence type="ECO:0000256" key="5">
    <source>
        <dbReference type="ARBA" id="ARBA00022777"/>
    </source>
</evidence>
<dbReference type="Gramene" id="OBART10G11820.1">
    <property type="protein sequence ID" value="OBART10G11820.1"/>
    <property type="gene ID" value="OBART10G11820"/>
</dbReference>
<dbReference type="PaxDb" id="65489-OBART10G11820.1"/>
<dbReference type="EC" id="2.7.11.1" evidence="1"/>
<dbReference type="Pfam" id="PF03822">
    <property type="entry name" value="NAF"/>
    <property type="match status" value="1"/>
</dbReference>
<keyword evidence="3" id="KW-0808">Transferase</keyword>
<evidence type="ECO:0000313" key="11">
    <source>
        <dbReference type="Proteomes" id="UP000026960"/>
    </source>
</evidence>
<dbReference type="PANTHER" id="PTHR43895">
    <property type="entry name" value="CALCIUM/CALMODULIN-DEPENDENT PROTEIN KINASE KINASE-RELATED"/>
    <property type="match status" value="1"/>
</dbReference>
<dbReference type="HOGENOM" id="CLU_000288_59_2_1"/>
<evidence type="ECO:0000259" key="8">
    <source>
        <dbReference type="PROSITE" id="PS50011"/>
    </source>
</evidence>
<dbReference type="AlphaFoldDB" id="A0A0D3HE84"/>
<proteinExistence type="predicted"/>
<organism evidence="10">
    <name type="scientific">Oryza barthii</name>
    <dbReference type="NCBI Taxonomy" id="65489"/>
    <lineage>
        <taxon>Eukaryota</taxon>
        <taxon>Viridiplantae</taxon>
        <taxon>Streptophyta</taxon>
        <taxon>Embryophyta</taxon>
        <taxon>Tracheophyta</taxon>
        <taxon>Spermatophyta</taxon>
        <taxon>Magnoliopsida</taxon>
        <taxon>Liliopsida</taxon>
        <taxon>Poales</taxon>
        <taxon>Poaceae</taxon>
        <taxon>BOP clade</taxon>
        <taxon>Oryzoideae</taxon>
        <taxon>Oryzeae</taxon>
        <taxon>Oryzinae</taxon>
        <taxon>Oryza</taxon>
    </lineage>
</organism>
<dbReference type="InterPro" id="IPR000719">
    <property type="entry name" value="Prot_kinase_dom"/>
</dbReference>
<evidence type="ECO:0000256" key="1">
    <source>
        <dbReference type="ARBA" id="ARBA00012513"/>
    </source>
</evidence>
<feature type="domain" description="NAF" evidence="9">
    <location>
        <begin position="251"/>
        <end position="275"/>
    </location>
</feature>
<dbReference type="SMART" id="SM00220">
    <property type="entry name" value="S_TKc"/>
    <property type="match status" value="1"/>
</dbReference>
<evidence type="ECO:0000256" key="6">
    <source>
        <dbReference type="ARBA" id="ARBA00022840"/>
    </source>
</evidence>
<sequence>MAEGQAWPQRWPLAEVATCLFFSSIPPLSSQASGICGPKYCSRWIRFEWLRCTLAYRVKVEFSAVAAAKGPPLGGYLTRGQATVVVPENLLLDERGDLRLTDFGLSAFADADQHLGATDGLAATHCGSPAYVAPEILLKRRYDAGKADVWSCGVVLFVLTAGYLPFNDGNLMAMYRKICAAKFRCPKWCSPELRSLIGRMLDPEPDTRIKIGEIFDHPWFQQDGSSSSFGMIQAASSHSKPEVEKWEAELEQAMELNAFDIIGFASGCDLSGLIGPLPDRVRFVVLGGDSRSVLDRVEKLGREEGLVVRRKEEEWCGGVHVEATSGKFTAYVRVSLLPKKMLMIEAERAIGSEIPKFWHQLQIGDLFVRK</sequence>
<reference evidence="10" key="1">
    <citation type="journal article" date="2009" name="Rice">
        <title>De Novo Next Generation Sequencing of Plant Genomes.</title>
        <authorList>
            <person name="Rounsley S."/>
            <person name="Marri P.R."/>
            <person name="Yu Y."/>
            <person name="He R."/>
            <person name="Sisneros N."/>
            <person name="Goicoechea J.L."/>
            <person name="Lee S.J."/>
            <person name="Angelova A."/>
            <person name="Kudrna D."/>
            <person name="Luo M."/>
            <person name="Affourtit J."/>
            <person name="Desany B."/>
            <person name="Knight J."/>
            <person name="Niazi F."/>
            <person name="Egholm M."/>
            <person name="Wing R.A."/>
        </authorList>
    </citation>
    <scope>NUCLEOTIDE SEQUENCE [LARGE SCALE GENOMIC DNA]</scope>
    <source>
        <strain evidence="10">cv. IRGC 105608</strain>
    </source>
</reference>
<dbReference type="GO" id="GO:0005524">
    <property type="term" value="F:ATP binding"/>
    <property type="evidence" value="ECO:0007669"/>
    <property type="project" value="UniProtKB-KW"/>
</dbReference>
<dbReference type="PROSITE" id="PS50011">
    <property type="entry name" value="PROTEIN_KINASE_DOM"/>
    <property type="match status" value="1"/>
</dbReference>
<dbReference type="InterPro" id="IPR018451">
    <property type="entry name" value="NAF/FISL_domain"/>
</dbReference>
<dbReference type="STRING" id="65489.A0A0D3HE84"/>
<accession>A0A0D3HE84</accession>
<dbReference type="Gene3D" id="3.30.310.80">
    <property type="entry name" value="Kinase associated domain 1, KA1"/>
    <property type="match status" value="1"/>
</dbReference>
<protein>
    <recommendedName>
        <fullName evidence="1">non-specific serine/threonine protein kinase</fullName>
        <ecNumber evidence="1">2.7.11.1</ecNumber>
    </recommendedName>
</protein>
<name>A0A0D3HE84_9ORYZ</name>
<reference evidence="10" key="2">
    <citation type="submission" date="2015-03" db="UniProtKB">
        <authorList>
            <consortium name="EnsemblPlants"/>
        </authorList>
    </citation>
    <scope>IDENTIFICATION</scope>
</reference>
<dbReference type="GO" id="GO:0004674">
    <property type="term" value="F:protein serine/threonine kinase activity"/>
    <property type="evidence" value="ECO:0007669"/>
    <property type="project" value="UniProtKB-KW"/>
</dbReference>